<proteinExistence type="inferred from homology"/>
<dbReference type="InterPro" id="IPR028889">
    <property type="entry name" value="USP"/>
</dbReference>
<feature type="domain" description="USP" evidence="2">
    <location>
        <begin position="1"/>
        <end position="180"/>
    </location>
</feature>
<keyword evidence="4" id="KW-1185">Reference proteome</keyword>
<dbReference type="PROSITE" id="PS50235">
    <property type="entry name" value="USP_3"/>
    <property type="match status" value="1"/>
</dbReference>
<evidence type="ECO:0000256" key="1">
    <source>
        <dbReference type="ARBA" id="ARBA00009085"/>
    </source>
</evidence>
<evidence type="ECO:0000259" key="2">
    <source>
        <dbReference type="PROSITE" id="PS50235"/>
    </source>
</evidence>
<dbReference type="GO" id="GO:0005829">
    <property type="term" value="C:cytosol"/>
    <property type="evidence" value="ECO:0007669"/>
    <property type="project" value="TreeGrafter"/>
</dbReference>
<dbReference type="InterPro" id="IPR038765">
    <property type="entry name" value="Papain-like_cys_pep_sf"/>
</dbReference>
<keyword evidence="3" id="KW-0378">Hydrolase</keyword>
<organism evidence="3 4">
    <name type="scientific">Acorus gramineus</name>
    <name type="common">Dwarf sweet flag</name>
    <dbReference type="NCBI Taxonomy" id="55184"/>
    <lineage>
        <taxon>Eukaryota</taxon>
        <taxon>Viridiplantae</taxon>
        <taxon>Streptophyta</taxon>
        <taxon>Embryophyta</taxon>
        <taxon>Tracheophyta</taxon>
        <taxon>Spermatophyta</taxon>
        <taxon>Magnoliopsida</taxon>
        <taxon>Liliopsida</taxon>
        <taxon>Acoraceae</taxon>
        <taxon>Acorus</taxon>
    </lineage>
</organism>
<comment type="caution">
    <text evidence="3">The sequence shown here is derived from an EMBL/GenBank/DDBJ whole genome shotgun (WGS) entry which is preliminary data.</text>
</comment>
<dbReference type="InterPro" id="IPR001394">
    <property type="entry name" value="Peptidase_C19_UCH"/>
</dbReference>
<dbReference type="Gene3D" id="3.90.70.10">
    <property type="entry name" value="Cysteine proteinases"/>
    <property type="match status" value="1"/>
</dbReference>
<dbReference type="InterPro" id="IPR018200">
    <property type="entry name" value="USP_CS"/>
</dbReference>
<dbReference type="GO" id="GO:0004843">
    <property type="term" value="F:cysteine-type deubiquitinase activity"/>
    <property type="evidence" value="ECO:0007669"/>
    <property type="project" value="InterPro"/>
</dbReference>
<protein>
    <submittedName>
        <fullName evidence="3">Ubiquitin carboxyl-terminal hydrolase 21</fullName>
    </submittedName>
</protein>
<dbReference type="Proteomes" id="UP001179952">
    <property type="component" value="Unassembled WGS sequence"/>
</dbReference>
<dbReference type="PANTHER" id="PTHR24006:SF747">
    <property type="entry name" value="UBIQUITIN CARBOXYL-TERMINAL HYDROLASE 20"/>
    <property type="match status" value="1"/>
</dbReference>
<name>A0AAV9B9A6_ACOGR</name>
<gene>
    <name evidence="3" type="ORF">QJS04_geneDACA012135</name>
</gene>
<dbReference type="PROSITE" id="PS51257">
    <property type="entry name" value="PROKAR_LIPOPROTEIN"/>
    <property type="match status" value="1"/>
</dbReference>
<dbReference type="InterPro" id="IPR050164">
    <property type="entry name" value="Peptidase_C19"/>
</dbReference>
<reference evidence="3" key="2">
    <citation type="submission" date="2023-06" db="EMBL/GenBank/DDBJ databases">
        <authorList>
            <person name="Ma L."/>
            <person name="Liu K.-W."/>
            <person name="Li Z."/>
            <person name="Hsiao Y.-Y."/>
            <person name="Qi Y."/>
            <person name="Fu T."/>
            <person name="Tang G."/>
            <person name="Zhang D."/>
            <person name="Sun W.-H."/>
            <person name="Liu D.-K."/>
            <person name="Li Y."/>
            <person name="Chen G.-Z."/>
            <person name="Liu X.-D."/>
            <person name="Liao X.-Y."/>
            <person name="Jiang Y.-T."/>
            <person name="Yu X."/>
            <person name="Hao Y."/>
            <person name="Huang J."/>
            <person name="Zhao X.-W."/>
            <person name="Ke S."/>
            <person name="Chen Y.-Y."/>
            <person name="Wu W.-L."/>
            <person name="Hsu J.-L."/>
            <person name="Lin Y.-F."/>
            <person name="Huang M.-D."/>
            <person name="Li C.-Y."/>
            <person name="Huang L."/>
            <person name="Wang Z.-W."/>
            <person name="Zhao X."/>
            <person name="Zhong W.-Y."/>
            <person name="Peng D.-H."/>
            <person name="Ahmad S."/>
            <person name="Lan S."/>
            <person name="Zhang J.-S."/>
            <person name="Tsai W.-C."/>
            <person name="Van De Peer Y."/>
            <person name="Liu Z.-J."/>
        </authorList>
    </citation>
    <scope>NUCLEOTIDE SEQUENCE</scope>
    <source>
        <strain evidence="3">SCP</strain>
        <tissue evidence="3">Leaves</tissue>
    </source>
</reference>
<evidence type="ECO:0000313" key="4">
    <source>
        <dbReference type="Proteomes" id="UP001179952"/>
    </source>
</evidence>
<dbReference type="PROSITE" id="PS00973">
    <property type="entry name" value="USP_2"/>
    <property type="match status" value="1"/>
</dbReference>
<accession>A0AAV9B9A6</accession>
<dbReference type="GO" id="GO:0016579">
    <property type="term" value="P:protein deubiquitination"/>
    <property type="evidence" value="ECO:0007669"/>
    <property type="project" value="InterPro"/>
</dbReference>
<sequence>MDFNPRLIHLQVLFSGCGYVSATPEPLHSLSLAIDKSDSLLDALKFFMIVERLEGLTCDECKMTVAKEKGYTFDQAPLVVFFHLKRFSIESNDIQKMDKFVEFPLELNWQPFHGGTQENKMLYNLYAVMVHIGSCGSGHYISYVHPSPGSWYQLNDSEVSQVSEGVVLKQNAYLRFYIRQNSPWFSSYMEKLEKESSSGGPGPIIENAKNVCAIPRSAKQKMDAEQIINEFLSNVNNGPEGFNLKEESSTSALHKNYPGIDSFSVVPSSSMKAKTKVDNTAADAMSKIPFTPPPPPLTGSMVQMRHSEQSSGKIVSIISPIIFFFMFWLSI</sequence>
<dbReference type="GO" id="GO:0005634">
    <property type="term" value="C:nucleus"/>
    <property type="evidence" value="ECO:0007669"/>
    <property type="project" value="TreeGrafter"/>
</dbReference>
<dbReference type="EMBL" id="JAUJYN010000004">
    <property type="protein sequence ID" value="KAK1273071.1"/>
    <property type="molecule type" value="Genomic_DNA"/>
</dbReference>
<dbReference type="PANTHER" id="PTHR24006">
    <property type="entry name" value="UBIQUITIN CARBOXYL-TERMINAL HYDROLASE"/>
    <property type="match status" value="1"/>
</dbReference>
<dbReference type="Pfam" id="PF00443">
    <property type="entry name" value="UCH"/>
    <property type="match status" value="1"/>
</dbReference>
<comment type="similarity">
    <text evidence="1">Belongs to the peptidase C19 family.</text>
</comment>
<reference evidence="3" key="1">
    <citation type="journal article" date="2023" name="Nat. Commun.">
        <title>Diploid and tetraploid genomes of Acorus and the evolution of monocots.</title>
        <authorList>
            <person name="Ma L."/>
            <person name="Liu K.W."/>
            <person name="Li Z."/>
            <person name="Hsiao Y.Y."/>
            <person name="Qi Y."/>
            <person name="Fu T."/>
            <person name="Tang G.D."/>
            <person name="Zhang D."/>
            <person name="Sun W.H."/>
            <person name="Liu D.K."/>
            <person name="Li Y."/>
            <person name="Chen G.Z."/>
            <person name="Liu X.D."/>
            <person name="Liao X.Y."/>
            <person name="Jiang Y.T."/>
            <person name="Yu X."/>
            <person name="Hao Y."/>
            <person name="Huang J."/>
            <person name="Zhao X.W."/>
            <person name="Ke S."/>
            <person name="Chen Y.Y."/>
            <person name="Wu W.L."/>
            <person name="Hsu J.L."/>
            <person name="Lin Y.F."/>
            <person name="Huang M.D."/>
            <person name="Li C.Y."/>
            <person name="Huang L."/>
            <person name="Wang Z.W."/>
            <person name="Zhao X."/>
            <person name="Zhong W.Y."/>
            <person name="Peng D.H."/>
            <person name="Ahmad S."/>
            <person name="Lan S."/>
            <person name="Zhang J.S."/>
            <person name="Tsai W.C."/>
            <person name="Van de Peer Y."/>
            <person name="Liu Z.J."/>
        </authorList>
    </citation>
    <scope>NUCLEOTIDE SEQUENCE</scope>
    <source>
        <strain evidence="3">SCP</strain>
    </source>
</reference>
<dbReference type="AlphaFoldDB" id="A0AAV9B9A6"/>
<dbReference type="SUPFAM" id="SSF54001">
    <property type="entry name" value="Cysteine proteinases"/>
    <property type="match status" value="1"/>
</dbReference>
<evidence type="ECO:0000313" key="3">
    <source>
        <dbReference type="EMBL" id="KAK1273071.1"/>
    </source>
</evidence>